<organism evidence="2 3">
    <name type="scientific">Nocardia implantans</name>
    <dbReference type="NCBI Taxonomy" id="3108168"/>
    <lineage>
        <taxon>Bacteria</taxon>
        <taxon>Bacillati</taxon>
        <taxon>Actinomycetota</taxon>
        <taxon>Actinomycetes</taxon>
        <taxon>Mycobacteriales</taxon>
        <taxon>Nocardiaceae</taxon>
        <taxon>Nocardia</taxon>
    </lineage>
</organism>
<evidence type="ECO:0000313" key="2">
    <source>
        <dbReference type="EMBL" id="MEB3513537.1"/>
    </source>
</evidence>
<evidence type="ECO:0000256" key="1">
    <source>
        <dbReference type="SAM" id="Phobius"/>
    </source>
</evidence>
<keyword evidence="1" id="KW-0472">Membrane</keyword>
<evidence type="ECO:0000313" key="3">
    <source>
        <dbReference type="Proteomes" id="UP001348098"/>
    </source>
</evidence>
<dbReference type="RefSeq" id="WP_195082732.1">
    <property type="nucleotide sequence ID" value="NZ_JAYESH010000012.1"/>
</dbReference>
<comment type="caution">
    <text evidence="2">The sequence shown here is derived from an EMBL/GenBank/DDBJ whole genome shotgun (WGS) entry which is preliminary data.</text>
</comment>
<dbReference type="EMBL" id="JAYKYQ010000012">
    <property type="protein sequence ID" value="MEB3513537.1"/>
    <property type="molecule type" value="Genomic_DNA"/>
</dbReference>
<keyword evidence="1" id="KW-1133">Transmembrane helix</keyword>
<dbReference type="InterPro" id="IPR001387">
    <property type="entry name" value="Cro/C1-type_HTH"/>
</dbReference>
<dbReference type="CDD" id="cd00093">
    <property type="entry name" value="HTH_XRE"/>
    <property type="match status" value="1"/>
</dbReference>
<name>A0ABU6B1A8_9NOCA</name>
<keyword evidence="3" id="KW-1185">Reference proteome</keyword>
<feature type="transmembrane region" description="Helical" evidence="1">
    <location>
        <begin position="216"/>
        <end position="235"/>
    </location>
</feature>
<sequence>MANADEFDQVRRDPDPIRRGRRATDLMTVYQQRGAELARLRREALEEAHQTTGLSYTDLAAQIGITKSRVSQIRKSAPPPERAFFGVGPVAIGIPHRMGFEDGRERPFLDESDEAVRDRLNADLERLSFSTSRFAIRPDTESLPDGDSIVVCGPKSAPVARRLLEADTNLSFEHNSDGWWIIDAQTGLRHGSPYRQDSARRSDVGYLSRRIEDNRVIVHIAGITAIGSLGVAHWLTAHLTDVYSPKDTFISCAIACDFESETVITDSRLIAGPYRIER</sequence>
<gene>
    <name evidence="2" type="ORF">U3653_26215</name>
</gene>
<accession>A0ABU6B1A8</accession>
<dbReference type="Proteomes" id="UP001348098">
    <property type="component" value="Unassembled WGS sequence"/>
</dbReference>
<proteinExistence type="predicted"/>
<protein>
    <submittedName>
        <fullName evidence="2">Helix-turn-helix transcriptional regulator</fullName>
    </submittedName>
</protein>
<reference evidence="2 3" key="1">
    <citation type="submission" date="2023-12" db="EMBL/GenBank/DDBJ databases">
        <title>novel species in genus Nocarida.</title>
        <authorList>
            <person name="Li Z."/>
        </authorList>
    </citation>
    <scope>NUCLEOTIDE SEQUENCE [LARGE SCALE GENOMIC DNA]</scope>
    <source>
        <strain evidence="2 3">CDC186</strain>
    </source>
</reference>
<keyword evidence="1" id="KW-0812">Transmembrane</keyword>